<dbReference type="KEGG" id="cber:B5D82_15635"/>
<feature type="chain" id="PRO_5012804451" evidence="1">
    <location>
        <begin position="25"/>
        <end position="590"/>
    </location>
</feature>
<dbReference type="Pfam" id="PF11949">
    <property type="entry name" value="DUF3466"/>
    <property type="match status" value="1"/>
</dbReference>
<keyword evidence="1" id="KW-0732">Signal</keyword>
<sequence>MNKFVKSILALGITSALGLSAVNAATYQVIDKGNVSSLKYTYSQQENNNGEAAISGTDIYNFPVQFQYLDEDDFDAIVTLADRSHEGVHDLVNIEDETALRTGNPTANDLSWVIRFLRSRAGNSLYQEVGDIFAMTNFNGQTELFNVFDEKFTGTDIYTRSTKEYISGITNEGWVYGTASAPYLPLDFTKSDGEEVTHWLRDFTTRGFFSSDGGASITEIIPPSETDLPEEQRFGGESAILDISESHFAVGYASTSIDQNALDFFIDETGGCADPDVLDDLPFKACVQQVIEDIYNTEAIKWTIDEQGIISSEILGQLVTPHVDDVREYENYAQAVNNQGVAVGYAHGWVDENETDPSANERRSLYAVVYKDGQVTDFTDDHGKYFDSRAYDINDAGIAIGHVNTFVNGNQRTKFYHVDTNAETMEMVLPTDFFTGSSSTARAINEEGKIVGEGEVETHNDNTSTPRRTHGFIYDITSKSFTDLNDYIACDSDYTIIEARDINDANEISATALIRVPRRDSKGVLMLDDKGEQLFEDVVRAVTLEPIPGEIENCSAVEEKVERQGAGLGFSSILFLMLVGLRRRLTARIS</sequence>
<accession>A0A222GDV0</accession>
<keyword evidence="3" id="KW-1185">Reference proteome</keyword>
<protein>
    <submittedName>
        <fullName evidence="2">DUF3466 domain-containing protein</fullName>
    </submittedName>
</protein>
<dbReference type="OrthoDB" id="6219137at2"/>
<dbReference type="Proteomes" id="UP000202259">
    <property type="component" value="Chromosome"/>
</dbReference>
<gene>
    <name evidence="2" type="ORF">B5D82_15635</name>
</gene>
<evidence type="ECO:0000256" key="1">
    <source>
        <dbReference type="SAM" id="SignalP"/>
    </source>
</evidence>
<evidence type="ECO:0000313" key="2">
    <source>
        <dbReference type="EMBL" id="ASP50046.1"/>
    </source>
</evidence>
<proteinExistence type="predicted"/>
<feature type="signal peptide" evidence="1">
    <location>
        <begin position="1"/>
        <end position="24"/>
    </location>
</feature>
<name>A0A222GDV0_9GAMM</name>
<dbReference type="RefSeq" id="WP_081154549.1">
    <property type="nucleotide sequence ID" value="NZ_CP020465.1"/>
</dbReference>
<dbReference type="EMBL" id="CP020465">
    <property type="protein sequence ID" value="ASP50046.1"/>
    <property type="molecule type" value="Genomic_DNA"/>
</dbReference>
<reference evidence="2 3" key="1">
    <citation type="submission" date="2017-08" db="EMBL/GenBank/DDBJ databases">
        <title>Complete genome of Colwellia sp. NB097-1, a psychrophile bacterium ioslated from Bering Sea.</title>
        <authorList>
            <person name="Chen X."/>
        </authorList>
    </citation>
    <scope>NUCLEOTIDE SEQUENCE [LARGE SCALE GENOMIC DNA]</scope>
    <source>
        <strain evidence="2 3">NB097-1</strain>
    </source>
</reference>
<evidence type="ECO:0000313" key="3">
    <source>
        <dbReference type="Proteomes" id="UP000202259"/>
    </source>
</evidence>
<organism evidence="2 3">
    <name type="scientific">Cognaticolwellia beringensis</name>
    <dbReference type="NCBI Taxonomy" id="1967665"/>
    <lineage>
        <taxon>Bacteria</taxon>
        <taxon>Pseudomonadati</taxon>
        <taxon>Pseudomonadota</taxon>
        <taxon>Gammaproteobacteria</taxon>
        <taxon>Alteromonadales</taxon>
        <taxon>Colwelliaceae</taxon>
        <taxon>Cognaticolwellia</taxon>
    </lineage>
</organism>
<dbReference type="InterPro" id="IPR022562">
    <property type="entry name" value="DUF3466"/>
</dbReference>
<dbReference type="AlphaFoldDB" id="A0A222GDV0"/>